<name>A0A366MT30_9BACT</name>
<dbReference type="AlphaFoldDB" id="A0A366MT30"/>
<dbReference type="InterPro" id="IPR020575">
    <property type="entry name" value="Hsp90_N"/>
</dbReference>
<dbReference type="RefSeq" id="WP_222718436.1">
    <property type="nucleotide sequence ID" value="NZ_JANJGA010000014.1"/>
</dbReference>
<keyword evidence="2" id="KW-1185">Reference proteome</keyword>
<sequence length="189" mass="21997">MKQIFNNEILDSLKKDSFIDKKLFLRELILNANKSVIKLEELKKEKIFINELKEYKGRIEVYFEPSDQSITVVDNGIGFSKDQLIELTKTSDILAVFLVSKNISIISKKIGEDTAYKCKIQNGEISVNSCVNEEYSGTVIYIKLEQEFAESFTNIDKLKSYINEFINQINIDLFLSYYEDFEEKIEKLN</sequence>
<organism evidence="1 2">
    <name type="scientific">Aliarcobacter vitoriensis</name>
    <dbReference type="NCBI Taxonomy" id="2011099"/>
    <lineage>
        <taxon>Bacteria</taxon>
        <taxon>Pseudomonadati</taxon>
        <taxon>Campylobacterota</taxon>
        <taxon>Epsilonproteobacteria</taxon>
        <taxon>Campylobacterales</taxon>
        <taxon>Arcobacteraceae</taxon>
        <taxon>Aliarcobacter</taxon>
    </lineage>
</organism>
<gene>
    <name evidence="1" type="ORF">CRU91_08500</name>
</gene>
<dbReference type="InterPro" id="IPR036890">
    <property type="entry name" value="HATPase_C_sf"/>
</dbReference>
<dbReference type="PRINTS" id="PR00775">
    <property type="entry name" value="HEATSHOCK90"/>
</dbReference>
<dbReference type="EMBL" id="PDKB01000014">
    <property type="protein sequence ID" value="RBQ28542.1"/>
    <property type="molecule type" value="Genomic_DNA"/>
</dbReference>
<evidence type="ECO:0008006" key="3">
    <source>
        <dbReference type="Google" id="ProtNLM"/>
    </source>
</evidence>
<proteinExistence type="predicted"/>
<accession>A0A366MT30</accession>
<evidence type="ECO:0000313" key="2">
    <source>
        <dbReference type="Proteomes" id="UP000252669"/>
    </source>
</evidence>
<dbReference type="Proteomes" id="UP000252669">
    <property type="component" value="Unassembled WGS sequence"/>
</dbReference>
<reference evidence="1 2" key="1">
    <citation type="submission" date="2017-10" db="EMBL/GenBank/DDBJ databases">
        <title>Genomics of the genus Arcobacter.</title>
        <authorList>
            <person name="Perez-Cataluna A."/>
            <person name="Figueras M.J."/>
        </authorList>
    </citation>
    <scope>NUCLEOTIDE SEQUENCE [LARGE SCALE GENOMIC DNA]</scope>
    <source>
        <strain evidence="1 2">CECT 9230</strain>
    </source>
</reference>
<comment type="caution">
    <text evidence="1">The sequence shown here is derived from an EMBL/GenBank/DDBJ whole genome shotgun (WGS) entry which is preliminary data.</text>
</comment>
<dbReference type="Gene3D" id="3.30.565.10">
    <property type="entry name" value="Histidine kinase-like ATPase, C-terminal domain"/>
    <property type="match status" value="2"/>
</dbReference>
<protein>
    <recommendedName>
        <fullName evidence="3">Histidine kinase-, DNA gyrase B-, and HSP90-like ATPase</fullName>
    </recommendedName>
</protein>
<evidence type="ECO:0000313" key="1">
    <source>
        <dbReference type="EMBL" id="RBQ28542.1"/>
    </source>
</evidence>
<dbReference type="SUPFAM" id="SSF55874">
    <property type="entry name" value="ATPase domain of HSP90 chaperone/DNA topoisomerase II/histidine kinase"/>
    <property type="match status" value="1"/>
</dbReference>